<evidence type="ECO:0000256" key="9">
    <source>
        <dbReference type="SAM" id="Phobius"/>
    </source>
</evidence>
<dbReference type="Proteomes" id="UP000469870">
    <property type="component" value="Unassembled WGS sequence"/>
</dbReference>
<evidence type="ECO:0000256" key="8">
    <source>
        <dbReference type="SAM" id="Coils"/>
    </source>
</evidence>
<feature type="transmembrane region" description="Helical" evidence="9">
    <location>
        <begin position="420"/>
        <end position="442"/>
    </location>
</feature>
<feature type="transmembrane region" description="Helical" evidence="9">
    <location>
        <begin position="369"/>
        <end position="399"/>
    </location>
</feature>
<gene>
    <name evidence="10" type="ORF">GIY11_04260</name>
</gene>
<keyword evidence="5 9" id="KW-1133">Transmembrane helix</keyword>
<keyword evidence="8" id="KW-0175">Coiled coil</keyword>
<name>A0A844BGX3_9LACT</name>
<feature type="transmembrane region" description="Helical" evidence="9">
    <location>
        <begin position="592"/>
        <end position="614"/>
    </location>
</feature>
<dbReference type="Pfam" id="PF01496">
    <property type="entry name" value="V_ATPase_I"/>
    <property type="match status" value="2"/>
</dbReference>
<evidence type="ECO:0000256" key="1">
    <source>
        <dbReference type="ARBA" id="ARBA00004141"/>
    </source>
</evidence>
<dbReference type="PANTHER" id="PTHR11629:SF63">
    <property type="entry name" value="V-TYPE PROTON ATPASE SUBUNIT A"/>
    <property type="match status" value="1"/>
</dbReference>
<feature type="transmembrane region" description="Helical" evidence="9">
    <location>
        <begin position="509"/>
        <end position="530"/>
    </location>
</feature>
<feature type="transmembrane region" description="Helical" evidence="9">
    <location>
        <begin position="481"/>
        <end position="503"/>
    </location>
</feature>
<evidence type="ECO:0000256" key="2">
    <source>
        <dbReference type="ARBA" id="ARBA00009904"/>
    </source>
</evidence>
<dbReference type="AlphaFoldDB" id="A0A844BGX3"/>
<dbReference type="GO" id="GO:0007035">
    <property type="term" value="P:vacuolar acidification"/>
    <property type="evidence" value="ECO:0007669"/>
    <property type="project" value="TreeGrafter"/>
</dbReference>
<comment type="similarity">
    <text evidence="2">Belongs to the V-ATPase 116 kDa subunit family.</text>
</comment>
<feature type="transmembrane region" description="Helical" evidence="9">
    <location>
        <begin position="565"/>
        <end position="586"/>
    </location>
</feature>
<comment type="caution">
    <text evidence="10">The sequence shown here is derived from an EMBL/GenBank/DDBJ whole genome shotgun (WGS) entry which is preliminary data.</text>
</comment>
<evidence type="ECO:0000256" key="5">
    <source>
        <dbReference type="ARBA" id="ARBA00022989"/>
    </source>
</evidence>
<dbReference type="EMBL" id="WJQR01000003">
    <property type="protein sequence ID" value="MRI81225.1"/>
    <property type="molecule type" value="Genomic_DNA"/>
</dbReference>
<dbReference type="GO" id="GO:0033179">
    <property type="term" value="C:proton-transporting V-type ATPase, V0 domain"/>
    <property type="evidence" value="ECO:0007669"/>
    <property type="project" value="InterPro"/>
</dbReference>
<dbReference type="RefSeq" id="WP_153861636.1">
    <property type="nucleotide sequence ID" value="NZ_WJQR01000003.1"/>
</dbReference>
<comment type="subcellular location">
    <subcellularLocation>
        <location evidence="1">Membrane</location>
        <topology evidence="1">Multi-pass membrane protein</topology>
    </subcellularLocation>
</comment>
<proteinExistence type="inferred from homology"/>
<keyword evidence="4 9" id="KW-0812">Transmembrane</keyword>
<evidence type="ECO:0000256" key="4">
    <source>
        <dbReference type="ARBA" id="ARBA00022692"/>
    </source>
</evidence>
<evidence type="ECO:0000313" key="10">
    <source>
        <dbReference type="EMBL" id="MRI81225.1"/>
    </source>
</evidence>
<organism evidence="10 11">
    <name type="scientific">Fundicoccus ignavus</name>
    <dbReference type="NCBI Taxonomy" id="2664442"/>
    <lineage>
        <taxon>Bacteria</taxon>
        <taxon>Bacillati</taxon>
        <taxon>Bacillota</taxon>
        <taxon>Bacilli</taxon>
        <taxon>Lactobacillales</taxon>
        <taxon>Aerococcaceae</taxon>
        <taxon>Fundicoccus</taxon>
    </lineage>
</organism>
<protein>
    <submittedName>
        <fullName evidence="10">V-type ATP synthase subunit I</fullName>
    </submittedName>
</protein>
<dbReference type="GO" id="GO:0051117">
    <property type="term" value="F:ATPase binding"/>
    <property type="evidence" value="ECO:0007669"/>
    <property type="project" value="TreeGrafter"/>
</dbReference>
<evidence type="ECO:0000256" key="7">
    <source>
        <dbReference type="ARBA" id="ARBA00023136"/>
    </source>
</evidence>
<dbReference type="InterPro" id="IPR002490">
    <property type="entry name" value="V-ATPase_116kDa_su"/>
</dbReference>
<sequence length="653" mass="74814">MGIAKMKKLTLLAEQKEKDSVLVAMQAMHNIEVISLKEAFSEGEEPELIGLHFEERKETVGQLTQTLQDIRYAIAYLDQFVPSVGMFKSLKKKRPIYSLADLESRVKEIDYKKLLHRVDYMEQTLTRLNEKLKELQKKEAFFRQWQNLTFMPSDTKAFKHFEILVGTVETEKAQVFEAAVNDLDTAYAEDIYQSRDTWGYLLVTPVDELEACREIQQIYGFQPLSYQEKGLPKDELQANLSEQKQIIHKITEEKESLKKYHETREHLHLAEEYFYNMREREKAKELMIHSEFVFVISGWTEADKLPGHIEHIQAMCDNQSIAFFETDVQEEEIDDVPTVFDNPEFVKPFESITAQFGMPKYNGFDPTPWYYPFHIAFFGMMSADLGYGLLLWLATWYALRTFELSKGMRLSLKMFNQLSYGTMLFGLIFGSFLGFDLPFRLLNLTDNVILVMGISVALGIIHMILGYGIKIYLAIKVKDYVSAYLDGAQWALILLGVAVIAINMVFFNIAWLTTAGLVLILGNILGMFIVKIFSNENKLAGVGQAAFGIMDVASVVGDLVSYTRLTALAVAGANIGMAFNLILSLLPPIARFTIGVILFVLLHALNIFITYLGAYVHTMRLQYVEFFGKFFESDGRRFNPLKTLEKYIWTKKS</sequence>
<evidence type="ECO:0000256" key="3">
    <source>
        <dbReference type="ARBA" id="ARBA00022448"/>
    </source>
</evidence>
<keyword evidence="3" id="KW-0813">Transport</keyword>
<keyword evidence="7 9" id="KW-0472">Membrane</keyword>
<dbReference type="PANTHER" id="PTHR11629">
    <property type="entry name" value="VACUOLAR PROTON ATPASES"/>
    <property type="match status" value="1"/>
</dbReference>
<feature type="transmembrane region" description="Helical" evidence="9">
    <location>
        <begin position="448"/>
        <end position="469"/>
    </location>
</feature>
<dbReference type="GO" id="GO:0016471">
    <property type="term" value="C:vacuolar proton-transporting V-type ATPase complex"/>
    <property type="evidence" value="ECO:0007669"/>
    <property type="project" value="TreeGrafter"/>
</dbReference>
<keyword evidence="6" id="KW-0406">Ion transport</keyword>
<evidence type="ECO:0000256" key="6">
    <source>
        <dbReference type="ARBA" id="ARBA00023065"/>
    </source>
</evidence>
<dbReference type="GO" id="GO:0046961">
    <property type="term" value="F:proton-transporting ATPase activity, rotational mechanism"/>
    <property type="evidence" value="ECO:0007669"/>
    <property type="project" value="InterPro"/>
</dbReference>
<accession>A0A844BGX3</accession>
<reference evidence="10 11" key="1">
    <citation type="submission" date="2019-11" db="EMBL/GenBank/DDBJ databases">
        <title>Characterisation of Fundicoccus ignavus gen. nov. sp. nov., a novel genus of the family Aerococcaceae isolated from bulk tank milk.</title>
        <authorList>
            <person name="Siebert A."/>
            <person name="Huptas C."/>
            <person name="Wenning M."/>
            <person name="Scherer S."/>
            <person name="Doll E.V."/>
        </authorList>
    </citation>
    <scope>NUCLEOTIDE SEQUENCE [LARGE SCALE GENOMIC DNA]</scope>
    <source>
        <strain evidence="10 11">DSM 109653</strain>
    </source>
</reference>
<evidence type="ECO:0000313" key="11">
    <source>
        <dbReference type="Proteomes" id="UP000469870"/>
    </source>
</evidence>
<feature type="coiled-coil region" evidence="8">
    <location>
        <begin position="111"/>
        <end position="138"/>
    </location>
</feature>